<name>A0ABQ1JTS2_9PROT</name>
<evidence type="ECO:0000313" key="2">
    <source>
        <dbReference type="EMBL" id="GGB77654.1"/>
    </source>
</evidence>
<dbReference type="Proteomes" id="UP000628854">
    <property type="component" value="Unassembled WGS sequence"/>
</dbReference>
<dbReference type="RefSeq" id="WP_084391361.1">
    <property type="nucleotide sequence ID" value="NZ_BMKF01000002.1"/>
</dbReference>
<keyword evidence="1" id="KW-0812">Transmembrane</keyword>
<evidence type="ECO:0000313" key="3">
    <source>
        <dbReference type="Proteomes" id="UP000628854"/>
    </source>
</evidence>
<protein>
    <submittedName>
        <fullName evidence="2">Uncharacterized protein</fullName>
    </submittedName>
</protein>
<proteinExistence type="predicted"/>
<evidence type="ECO:0000256" key="1">
    <source>
        <dbReference type="SAM" id="Phobius"/>
    </source>
</evidence>
<accession>A0ABQ1JTS2</accession>
<reference evidence="3" key="1">
    <citation type="journal article" date="2019" name="Int. J. Syst. Evol. Microbiol.">
        <title>The Global Catalogue of Microorganisms (GCM) 10K type strain sequencing project: providing services to taxonomists for standard genome sequencing and annotation.</title>
        <authorList>
            <consortium name="The Broad Institute Genomics Platform"/>
            <consortium name="The Broad Institute Genome Sequencing Center for Infectious Disease"/>
            <person name="Wu L."/>
            <person name="Ma J."/>
        </authorList>
    </citation>
    <scope>NUCLEOTIDE SEQUENCE [LARGE SCALE GENOMIC DNA]</scope>
    <source>
        <strain evidence="3">CGMCC 1.15928</strain>
    </source>
</reference>
<feature type="transmembrane region" description="Helical" evidence="1">
    <location>
        <begin position="36"/>
        <end position="59"/>
    </location>
</feature>
<keyword evidence="1" id="KW-0472">Membrane</keyword>
<sequence>MTNPPGGTPVIYEDRTLFPTPIAQPQSDSVPPRTGLSAGGVMLVAVFAAAIAAAVVYFLMPIINAGDERPAPVQPVAQQPCVPLNTISVNSDTSQFCTLAEWAKYKERSDAQIRQREEEALATLRQYQTLSDAELERDTQLASVKAAIEEAKAANIGGRTLEIFETMPEGPDPDWKLKTENEIRQYAKTLENKAKAIRNDIEKIKLARARNEGIASVDLETCDTPGGC</sequence>
<gene>
    <name evidence="2" type="ORF">GCM10011503_28030</name>
</gene>
<comment type="caution">
    <text evidence="2">The sequence shown here is derived from an EMBL/GenBank/DDBJ whole genome shotgun (WGS) entry which is preliminary data.</text>
</comment>
<organism evidence="2 3">
    <name type="scientific">Henriciella pelagia</name>
    <dbReference type="NCBI Taxonomy" id="1977912"/>
    <lineage>
        <taxon>Bacteria</taxon>
        <taxon>Pseudomonadati</taxon>
        <taxon>Pseudomonadota</taxon>
        <taxon>Alphaproteobacteria</taxon>
        <taxon>Hyphomonadales</taxon>
        <taxon>Hyphomonadaceae</taxon>
        <taxon>Henriciella</taxon>
    </lineage>
</organism>
<dbReference type="EMBL" id="BMKF01000002">
    <property type="protein sequence ID" value="GGB77654.1"/>
    <property type="molecule type" value="Genomic_DNA"/>
</dbReference>
<keyword evidence="1" id="KW-1133">Transmembrane helix</keyword>
<keyword evidence="3" id="KW-1185">Reference proteome</keyword>